<sequence>MSELVKVTLPDGSQKEAAKGTTILDFVKTQIGPGLAKAAYIAKLDGAPVDLSRPLDRDAKLEIVTTKNPEALEVARHDAAHVMASVVQKLYPGTQVTIGPAIEEGFYYDFARDTPFTPDDLEKIEKATNDAIKADVPFVREEISMDAALGLFEGMGEKYKVEIVKDIAAKGAKTLTLYKHGDWVDFCLGPHGPSTGKIGVVKLLNVAGAYWRGDAKNAMLQRIYGTTFFDKKELDAYLARLEEVKKRDHRKLGPALGLFAFHEWAPGAAFWLPHGTTLYNLLEEAMRRLVTKNGYLEVKTPLLFNKKLWEQSGHWGVYRENMFLVFDKESDQALPVEERLNMSLKPMNCPSHHLIYRMGKRSYRELPLRYFTVDVLHRNELSGSLGGLTRVRQFAQDDSHIYLAESQIPDEIQRIVDLMKIVYGAFGLEFSLKFSTRPTKPEDRIGDDALWDRAEGALRAALDRMGLPWELNPGDGAFYGPKIDFVVTDSLGRTWQTCTIQLDYAAPERFDLTYVGDDNTEHRPVVIHRAVYGSFERFIAILTEHYAGSFPTWLAPVQARIVTVSDRFDAWAREVQATLAGQGWRVEVDESSDTLGAKIRKAQLAKIPFTLVIGEKEVAAKAVAPRRHGGEDLKTMPLDAFAALMKKEATPPF</sequence>
<evidence type="ECO:0000256" key="3">
    <source>
        <dbReference type="ARBA" id="ARBA00022555"/>
    </source>
</evidence>
<dbReference type="SUPFAM" id="SSF81271">
    <property type="entry name" value="TGS-like"/>
    <property type="match status" value="1"/>
</dbReference>
<comment type="subcellular location">
    <subcellularLocation>
        <location evidence="13">Cytoplasm</location>
    </subcellularLocation>
</comment>
<feature type="domain" description="Aminoacyl-transfer RNA synthetases class-II family profile" evidence="14">
    <location>
        <begin position="273"/>
        <end position="551"/>
    </location>
</feature>
<feature type="binding site" evidence="13">
    <location>
        <position position="400"/>
    </location>
    <ligand>
        <name>Zn(2+)</name>
        <dbReference type="ChEBI" id="CHEBI:29105"/>
        <note>catalytic</note>
    </ligand>
</feature>
<evidence type="ECO:0000256" key="8">
    <source>
        <dbReference type="ARBA" id="ARBA00022840"/>
    </source>
</evidence>
<dbReference type="InterPro" id="IPR047246">
    <property type="entry name" value="ThrRS_anticodon"/>
</dbReference>
<dbReference type="InterPro" id="IPR018163">
    <property type="entry name" value="Thr/Ala-tRNA-synth_IIc_edit"/>
</dbReference>
<dbReference type="SUPFAM" id="SSF52954">
    <property type="entry name" value="Class II aaRS ABD-related"/>
    <property type="match status" value="1"/>
</dbReference>
<evidence type="ECO:0000259" key="14">
    <source>
        <dbReference type="PROSITE" id="PS50862"/>
    </source>
</evidence>
<evidence type="ECO:0000256" key="9">
    <source>
        <dbReference type="ARBA" id="ARBA00022884"/>
    </source>
</evidence>
<keyword evidence="2 13" id="KW-0963">Cytoplasm</keyword>
<comment type="subunit">
    <text evidence="13">Homodimer.</text>
</comment>
<dbReference type="Gene3D" id="3.30.980.10">
    <property type="entry name" value="Threonyl-trna Synthetase, Chain A, domain 2"/>
    <property type="match status" value="1"/>
</dbReference>
<dbReference type="SUPFAM" id="SSF55186">
    <property type="entry name" value="ThrRS/AlaRS common domain"/>
    <property type="match status" value="1"/>
</dbReference>
<dbReference type="PROSITE" id="PS51880">
    <property type="entry name" value="TGS"/>
    <property type="match status" value="1"/>
</dbReference>
<dbReference type="InterPro" id="IPR033728">
    <property type="entry name" value="ThrRS_core"/>
</dbReference>
<dbReference type="InterPro" id="IPR045864">
    <property type="entry name" value="aa-tRNA-synth_II/BPL/LPL"/>
</dbReference>
<dbReference type="GO" id="GO:0016874">
    <property type="term" value="F:ligase activity"/>
    <property type="evidence" value="ECO:0007669"/>
    <property type="project" value="UniProtKB-KW"/>
</dbReference>
<evidence type="ECO:0000256" key="2">
    <source>
        <dbReference type="ARBA" id="ARBA00022490"/>
    </source>
</evidence>
<dbReference type="Gene3D" id="3.40.50.800">
    <property type="entry name" value="Anticodon-binding domain"/>
    <property type="match status" value="1"/>
</dbReference>
<organism evidence="16 17">
    <name type="scientific">Anaeromyxobacter oryzae</name>
    <dbReference type="NCBI Taxonomy" id="2918170"/>
    <lineage>
        <taxon>Bacteria</taxon>
        <taxon>Pseudomonadati</taxon>
        <taxon>Myxococcota</taxon>
        <taxon>Myxococcia</taxon>
        <taxon>Myxococcales</taxon>
        <taxon>Cystobacterineae</taxon>
        <taxon>Anaeromyxobacteraceae</taxon>
        <taxon>Anaeromyxobacter</taxon>
    </lineage>
</organism>
<comment type="caution">
    <text evidence="13">Lacks conserved residue(s) required for the propagation of feature annotation.</text>
</comment>
<keyword evidence="7 13" id="KW-0862">Zinc</keyword>
<evidence type="ECO:0000256" key="11">
    <source>
        <dbReference type="ARBA" id="ARBA00023146"/>
    </source>
</evidence>
<keyword evidence="6 13" id="KW-0547">Nucleotide-binding</keyword>
<dbReference type="CDD" id="cd00771">
    <property type="entry name" value="ThrRS_core"/>
    <property type="match status" value="1"/>
</dbReference>
<dbReference type="SUPFAM" id="SSF55681">
    <property type="entry name" value="Class II aaRS and biotin synthetases"/>
    <property type="match status" value="1"/>
</dbReference>
<dbReference type="PANTHER" id="PTHR11451">
    <property type="entry name" value="THREONINE-TRNA LIGASE"/>
    <property type="match status" value="1"/>
</dbReference>
<dbReference type="InterPro" id="IPR012676">
    <property type="entry name" value="TGS-like"/>
</dbReference>
<dbReference type="PRINTS" id="PR01047">
    <property type="entry name" value="TRNASYNTHTHR"/>
</dbReference>
<feature type="binding site" evidence="13">
    <location>
        <position position="349"/>
    </location>
    <ligand>
        <name>Zn(2+)</name>
        <dbReference type="ChEBI" id="CHEBI:29105"/>
        <note>catalytic</note>
    </ligand>
</feature>
<dbReference type="Proteomes" id="UP001162891">
    <property type="component" value="Chromosome"/>
</dbReference>
<keyword evidence="3 13" id="KW-0820">tRNA-binding</keyword>
<gene>
    <name evidence="13 16" type="primary">thrS</name>
    <name evidence="16" type="ORF">AMOR_58110</name>
</gene>
<dbReference type="Gene3D" id="3.30.930.10">
    <property type="entry name" value="Bira Bifunctional Protein, Domain 2"/>
    <property type="match status" value="1"/>
</dbReference>
<dbReference type="InterPro" id="IPR006195">
    <property type="entry name" value="aa-tRNA-synth_II"/>
</dbReference>
<dbReference type="Gene3D" id="3.10.20.30">
    <property type="match status" value="1"/>
</dbReference>
<keyword evidence="8 13" id="KW-0067">ATP-binding</keyword>
<dbReference type="InterPro" id="IPR004154">
    <property type="entry name" value="Anticodon-bd"/>
</dbReference>
<dbReference type="PANTHER" id="PTHR11451:SF44">
    <property type="entry name" value="THREONINE--TRNA LIGASE, CHLOROPLASTIC_MITOCHONDRIAL 2"/>
    <property type="match status" value="1"/>
</dbReference>
<dbReference type="EMBL" id="AP025591">
    <property type="protein sequence ID" value="BDG06815.1"/>
    <property type="molecule type" value="Genomic_DNA"/>
</dbReference>
<accession>A0ABM7X4W6</accession>
<reference evidence="17" key="1">
    <citation type="journal article" date="2022" name="Int. J. Syst. Evol. Microbiol.">
        <title>Anaeromyxobacter oryzae sp. nov., Anaeromyxobacter diazotrophicus sp. nov. and Anaeromyxobacter paludicola sp. nov., isolated from paddy soils.</title>
        <authorList>
            <person name="Itoh H."/>
            <person name="Xu Z."/>
            <person name="Mise K."/>
            <person name="Masuda Y."/>
            <person name="Ushijima N."/>
            <person name="Hayakawa C."/>
            <person name="Shiratori Y."/>
            <person name="Senoo K."/>
        </authorList>
    </citation>
    <scope>NUCLEOTIDE SEQUENCE [LARGE SCALE GENOMIC DNA]</scope>
    <source>
        <strain evidence="17">Red232</strain>
    </source>
</reference>
<evidence type="ECO:0000256" key="12">
    <source>
        <dbReference type="ARBA" id="ARBA00049515"/>
    </source>
</evidence>
<evidence type="ECO:0000256" key="1">
    <source>
        <dbReference type="ARBA" id="ARBA00008226"/>
    </source>
</evidence>
<dbReference type="CDD" id="cd00860">
    <property type="entry name" value="ThrRS_anticodon"/>
    <property type="match status" value="1"/>
</dbReference>
<proteinExistence type="inferred from homology"/>
<evidence type="ECO:0000256" key="4">
    <source>
        <dbReference type="ARBA" id="ARBA00022598"/>
    </source>
</evidence>
<evidence type="ECO:0000313" key="16">
    <source>
        <dbReference type="EMBL" id="BDG06815.1"/>
    </source>
</evidence>
<keyword evidence="5 13" id="KW-0479">Metal-binding</keyword>
<keyword evidence="17" id="KW-1185">Reference proteome</keyword>
<comment type="catalytic activity">
    <reaction evidence="12 13">
        <text>tRNA(Thr) + L-threonine + ATP = L-threonyl-tRNA(Thr) + AMP + diphosphate + H(+)</text>
        <dbReference type="Rhea" id="RHEA:24624"/>
        <dbReference type="Rhea" id="RHEA-COMP:9670"/>
        <dbReference type="Rhea" id="RHEA-COMP:9704"/>
        <dbReference type="ChEBI" id="CHEBI:15378"/>
        <dbReference type="ChEBI" id="CHEBI:30616"/>
        <dbReference type="ChEBI" id="CHEBI:33019"/>
        <dbReference type="ChEBI" id="CHEBI:57926"/>
        <dbReference type="ChEBI" id="CHEBI:78442"/>
        <dbReference type="ChEBI" id="CHEBI:78534"/>
        <dbReference type="ChEBI" id="CHEBI:456215"/>
        <dbReference type="EC" id="6.1.1.3"/>
    </reaction>
</comment>
<dbReference type="Pfam" id="PF02824">
    <property type="entry name" value="TGS"/>
    <property type="match status" value="1"/>
</dbReference>
<evidence type="ECO:0000256" key="13">
    <source>
        <dbReference type="HAMAP-Rule" id="MF_00184"/>
    </source>
</evidence>
<dbReference type="HAMAP" id="MF_00184">
    <property type="entry name" value="Thr_tRNA_synth"/>
    <property type="match status" value="1"/>
</dbReference>
<dbReference type="CDD" id="cd01667">
    <property type="entry name" value="TGS_ThrRS"/>
    <property type="match status" value="1"/>
</dbReference>
<keyword evidence="4 13" id="KW-0436">Ligase</keyword>
<dbReference type="Gene3D" id="3.30.54.20">
    <property type="match status" value="1"/>
</dbReference>
<dbReference type="InterPro" id="IPR012947">
    <property type="entry name" value="tRNA_SAD"/>
</dbReference>
<dbReference type="SMART" id="SM00863">
    <property type="entry name" value="tRNA_SAD"/>
    <property type="match status" value="1"/>
</dbReference>
<evidence type="ECO:0000256" key="5">
    <source>
        <dbReference type="ARBA" id="ARBA00022723"/>
    </source>
</evidence>
<dbReference type="Pfam" id="PF07973">
    <property type="entry name" value="tRNA_SAD"/>
    <property type="match status" value="1"/>
</dbReference>
<evidence type="ECO:0000256" key="7">
    <source>
        <dbReference type="ARBA" id="ARBA00022833"/>
    </source>
</evidence>
<dbReference type="InterPro" id="IPR004095">
    <property type="entry name" value="TGS"/>
</dbReference>
<comment type="cofactor">
    <cofactor evidence="13">
        <name>Zn(2+)</name>
        <dbReference type="ChEBI" id="CHEBI:29105"/>
    </cofactor>
    <text evidence="13">Binds 1 zinc ion per subunit.</text>
</comment>
<dbReference type="Pfam" id="PF00587">
    <property type="entry name" value="tRNA-synt_2b"/>
    <property type="match status" value="1"/>
</dbReference>
<keyword evidence="11 13" id="KW-0030">Aminoacyl-tRNA synthetase</keyword>
<dbReference type="InterPro" id="IPR012675">
    <property type="entry name" value="Beta-grasp_dom_sf"/>
</dbReference>
<dbReference type="Pfam" id="PF03129">
    <property type="entry name" value="HGTP_anticodon"/>
    <property type="match status" value="1"/>
</dbReference>
<evidence type="ECO:0000256" key="10">
    <source>
        <dbReference type="ARBA" id="ARBA00022917"/>
    </source>
</evidence>
<dbReference type="NCBIfam" id="TIGR00418">
    <property type="entry name" value="thrS"/>
    <property type="match status" value="1"/>
</dbReference>
<feature type="domain" description="TGS" evidence="15">
    <location>
        <begin position="3"/>
        <end position="65"/>
    </location>
</feature>
<dbReference type="InterPro" id="IPR002320">
    <property type="entry name" value="Thr-tRNA-ligase_IIa"/>
</dbReference>
<evidence type="ECO:0000256" key="6">
    <source>
        <dbReference type="ARBA" id="ARBA00022741"/>
    </source>
</evidence>
<keyword evidence="9 13" id="KW-0694">RNA-binding</keyword>
<dbReference type="InterPro" id="IPR002314">
    <property type="entry name" value="aa-tRNA-synt_IIb"/>
</dbReference>
<feature type="binding site" evidence="13">
    <location>
        <position position="528"/>
    </location>
    <ligand>
        <name>Zn(2+)</name>
        <dbReference type="ChEBI" id="CHEBI:29105"/>
        <note>catalytic</note>
    </ligand>
</feature>
<protein>
    <recommendedName>
        <fullName evidence="13">Threonine--tRNA ligase</fullName>
        <ecNumber evidence="13">6.1.1.3</ecNumber>
    </recommendedName>
    <alternativeName>
        <fullName evidence="13">Threonyl-tRNA synthetase</fullName>
        <shortName evidence="13">ThrRS</shortName>
    </alternativeName>
</protein>
<name>A0ABM7X4W6_9BACT</name>
<comment type="similarity">
    <text evidence="1 13">Belongs to the class-II aminoacyl-tRNA synthetase family.</text>
</comment>
<evidence type="ECO:0000259" key="15">
    <source>
        <dbReference type="PROSITE" id="PS51880"/>
    </source>
</evidence>
<dbReference type="RefSeq" id="WP_248357290.1">
    <property type="nucleotide sequence ID" value="NZ_AP025591.1"/>
</dbReference>
<dbReference type="PROSITE" id="PS50862">
    <property type="entry name" value="AA_TRNA_LIGASE_II"/>
    <property type="match status" value="1"/>
</dbReference>
<keyword evidence="10 13" id="KW-0648">Protein biosynthesis</keyword>
<evidence type="ECO:0000313" key="17">
    <source>
        <dbReference type="Proteomes" id="UP001162891"/>
    </source>
</evidence>
<dbReference type="InterPro" id="IPR036621">
    <property type="entry name" value="Anticodon-bd_dom_sf"/>
</dbReference>
<dbReference type="EC" id="6.1.1.3" evidence="13"/>